<keyword evidence="4" id="KW-1185">Reference proteome</keyword>
<dbReference type="Proteomes" id="UP000039865">
    <property type="component" value="Unassembled WGS sequence"/>
</dbReference>
<feature type="compositionally biased region" description="Basic and acidic residues" evidence="2">
    <location>
        <begin position="43"/>
        <end position="71"/>
    </location>
</feature>
<evidence type="ECO:0000313" key="3">
    <source>
        <dbReference type="EMBL" id="CDW84431.1"/>
    </source>
</evidence>
<feature type="region of interest" description="Disordered" evidence="2">
    <location>
        <begin position="454"/>
        <end position="513"/>
    </location>
</feature>
<feature type="region of interest" description="Disordered" evidence="2">
    <location>
        <begin position="40"/>
        <end position="71"/>
    </location>
</feature>
<protein>
    <submittedName>
        <fullName evidence="3">Uncharacterized protein</fullName>
    </submittedName>
</protein>
<feature type="compositionally biased region" description="Polar residues" evidence="2">
    <location>
        <begin position="361"/>
        <end position="388"/>
    </location>
</feature>
<sequence length="775" mass="90271">MSNTAFSLLKSERYNKQPSPYNYQIDIEKTIRLVKNMSAQQLKKSETNSERKKDKLQVDEMNDSERSELSNEIKKKKKTLIKRNIRLSNKSYNMNNASFSRNRFDTSAIQYHNNTMKQQDIDKLEYLRMLIKPKEKSQMQGALLSQFQSEQIKSVYKDNKSQKSSQNYNRNLKSSKQANNLTFSEYGYQQKMILDEALAIQNQSSLNANAQQQKIMDPPDFISIPLKDFKIPEKAEVKKQILSFNNFQPNLNFVYPQRKNNLSLKIHKRFMSIKNLQKQLLESEVNSSQNKKIIIPLTVQLDQIQDLKIISRKIDQSMTHRSRKINNNLEYLRAINTYSKNKICREFQQVQILNIENTQLSQSQDPSFQSSNNQTSKIRSRAQTATHNPRSRVNKSGFLDSRYTTAKQNNENEENGQDKDKDQLEQLSEFQLNAYVNVPKVDIQKTENSTFYRTADKSLINNQGRNNESVSANKSHNNQKPNSIRNELRDTKTSKLSRIHQQDKKPQSKISNSSGMMFYVSNQKRINNLKKSRQQQKLQNYSNPQEFYSLSMIDHQFMDKTNNQGIYGQPYNQTLSSISQANSVLSNSARKHKTSTKINQPGFISQSMPPDSYAKQLRKNYSKKQHQQKLNSNEVLRPIESFNITVINTDSADPILKNNAINQHLHHKGIHLKLDLSKNMKNAGTYFDDDIIKTSELNQNQTGTREELQEIMPQSIFDNIKITNKELNLEPIQQLELMIDSSAREEQFQLQQLTMRNQDQEETSQEFASQVRIIF</sequence>
<feature type="coiled-coil region" evidence="1">
    <location>
        <begin position="743"/>
        <end position="770"/>
    </location>
</feature>
<organism evidence="3 4">
    <name type="scientific">Stylonychia lemnae</name>
    <name type="common">Ciliate</name>
    <dbReference type="NCBI Taxonomy" id="5949"/>
    <lineage>
        <taxon>Eukaryota</taxon>
        <taxon>Sar</taxon>
        <taxon>Alveolata</taxon>
        <taxon>Ciliophora</taxon>
        <taxon>Intramacronucleata</taxon>
        <taxon>Spirotrichea</taxon>
        <taxon>Stichotrichia</taxon>
        <taxon>Sporadotrichida</taxon>
        <taxon>Oxytrichidae</taxon>
        <taxon>Stylonychinae</taxon>
        <taxon>Stylonychia</taxon>
    </lineage>
</organism>
<reference evidence="3 4" key="1">
    <citation type="submission" date="2014-06" db="EMBL/GenBank/DDBJ databases">
        <authorList>
            <person name="Swart Estienne"/>
        </authorList>
    </citation>
    <scope>NUCLEOTIDE SEQUENCE [LARGE SCALE GENOMIC DNA]</scope>
    <source>
        <strain evidence="3 4">130c</strain>
    </source>
</reference>
<keyword evidence="1" id="KW-0175">Coiled coil</keyword>
<dbReference type="AlphaFoldDB" id="A0A078AR38"/>
<accession>A0A078AR38</accession>
<proteinExistence type="predicted"/>
<evidence type="ECO:0000256" key="1">
    <source>
        <dbReference type="SAM" id="Coils"/>
    </source>
</evidence>
<evidence type="ECO:0000256" key="2">
    <source>
        <dbReference type="SAM" id="MobiDB-lite"/>
    </source>
</evidence>
<dbReference type="InParanoid" id="A0A078AR38"/>
<gene>
    <name evidence="3" type="primary">Contig3959.g4236</name>
    <name evidence="3" type="ORF">STYLEM_13494</name>
</gene>
<evidence type="ECO:0000313" key="4">
    <source>
        <dbReference type="Proteomes" id="UP000039865"/>
    </source>
</evidence>
<dbReference type="EMBL" id="CCKQ01012796">
    <property type="protein sequence ID" value="CDW84431.1"/>
    <property type="molecule type" value="Genomic_DNA"/>
</dbReference>
<feature type="region of interest" description="Disordered" evidence="2">
    <location>
        <begin position="361"/>
        <end position="400"/>
    </location>
</feature>
<name>A0A078AR38_STYLE</name>
<feature type="compositionally biased region" description="Polar residues" evidence="2">
    <location>
        <begin position="459"/>
        <end position="485"/>
    </location>
</feature>